<evidence type="ECO:0000256" key="1">
    <source>
        <dbReference type="ARBA" id="ARBA00000822"/>
    </source>
</evidence>
<dbReference type="Pfam" id="PF00704">
    <property type="entry name" value="Glyco_hydro_18"/>
    <property type="match status" value="1"/>
</dbReference>
<dbReference type="PROSITE" id="PS01095">
    <property type="entry name" value="GH18_1"/>
    <property type="match status" value="1"/>
</dbReference>
<dbReference type="InterPro" id="IPR002557">
    <property type="entry name" value="Chitin-bd_dom"/>
</dbReference>
<feature type="region of interest" description="Disordered" evidence="13">
    <location>
        <begin position="280"/>
        <end position="305"/>
    </location>
</feature>
<dbReference type="InterPro" id="IPR029070">
    <property type="entry name" value="Chitinase_insertion_sf"/>
</dbReference>
<protein>
    <recommendedName>
        <fullName evidence="3">chitinase</fullName>
        <ecNumber evidence="3">3.2.1.14</ecNumber>
    </recommendedName>
</protein>
<evidence type="ECO:0000256" key="9">
    <source>
        <dbReference type="ARBA" id="ARBA00023277"/>
    </source>
</evidence>
<sequence length="357" mass="38851">VMASNPSSRAVFVQSCVDFLKEHKFDGLDVDWEYPGRAAVADADRVPGNKADKENFSALIRELSAALKPLGYLLAAAVSAGRPTIDDAYNVKELSQLFDFINLMTYDFNGGWDSRTAHNAPLYPWANANEQDTQFTVSYAVDYWLGLGVDANKLVMGLPLYGRSFKLVNPSEHGLQAPAEGKGGDEGPYTRQVGILGYLEICDNLKTGQWTVYRDATQKIPYAVKGNQWIGYDDRTSLSEKVAFLKSRGLGGVCIWSIDTDDFAGHCGDGRFPLLTQVNNDLGSSYQPPNPDPTQGPGPGPDPGQFECKTAGSFVDPNDPTIYYQCLALGNGSFQKVQRQCGTGTVFDETIGVCTHA</sequence>
<dbReference type="SUPFAM" id="SSF54556">
    <property type="entry name" value="Chitinase insertion domain"/>
    <property type="match status" value="1"/>
</dbReference>
<evidence type="ECO:0000256" key="8">
    <source>
        <dbReference type="ARBA" id="ARBA00023157"/>
    </source>
</evidence>
<dbReference type="InterPro" id="IPR036508">
    <property type="entry name" value="Chitin-bd_dom_sf"/>
</dbReference>
<organism evidence="16">
    <name type="scientific">Oppiella nova</name>
    <dbReference type="NCBI Taxonomy" id="334625"/>
    <lineage>
        <taxon>Eukaryota</taxon>
        <taxon>Metazoa</taxon>
        <taxon>Ecdysozoa</taxon>
        <taxon>Arthropoda</taxon>
        <taxon>Chelicerata</taxon>
        <taxon>Arachnida</taxon>
        <taxon>Acari</taxon>
        <taxon>Acariformes</taxon>
        <taxon>Sarcoptiformes</taxon>
        <taxon>Oribatida</taxon>
        <taxon>Brachypylina</taxon>
        <taxon>Oppioidea</taxon>
        <taxon>Oppiidae</taxon>
        <taxon>Oppiella</taxon>
    </lineage>
</organism>
<keyword evidence="7" id="KW-0146">Chitin degradation</keyword>
<dbReference type="GO" id="GO:0005576">
    <property type="term" value="C:extracellular region"/>
    <property type="evidence" value="ECO:0007669"/>
    <property type="project" value="InterPro"/>
</dbReference>
<dbReference type="SUPFAM" id="SSF51445">
    <property type="entry name" value="(Trans)glycosidases"/>
    <property type="match status" value="1"/>
</dbReference>
<evidence type="ECO:0000256" key="12">
    <source>
        <dbReference type="RuleBase" id="RU000489"/>
    </source>
</evidence>
<dbReference type="EMBL" id="OC920333">
    <property type="protein sequence ID" value="CAD7652411.1"/>
    <property type="molecule type" value="Genomic_DNA"/>
</dbReference>
<dbReference type="AlphaFoldDB" id="A0A7R9QQ11"/>
<evidence type="ECO:0000256" key="13">
    <source>
        <dbReference type="SAM" id="MobiDB-lite"/>
    </source>
</evidence>
<comment type="similarity">
    <text evidence="2">Belongs to the glycosyl hydrolase 18 family. Chitinase class II subfamily.</text>
</comment>
<comment type="catalytic activity">
    <reaction evidence="1">
        <text>Random endo-hydrolysis of N-acetyl-beta-D-glucosaminide (1-&gt;4)-beta-linkages in chitin and chitodextrins.</text>
        <dbReference type="EC" id="3.2.1.14"/>
    </reaction>
</comment>
<keyword evidence="5" id="KW-0732">Signal</keyword>
<evidence type="ECO:0000256" key="2">
    <source>
        <dbReference type="ARBA" id="ARBA00009121"/>
    </source>
</evidence>
<dbReference type="Gene3D" id="2.170.140.10">
    <property type="entry name" value="Chitin binding domain"/>
    <property type="match status" value="1"/>
</dbReference>
<feature type="non-terminal residue" evidence="16">
    <location>
        <position position="1"/>
    </location>
</feature>
<gene>
    <name evidence="16" type="ORF">ONB1V03_LOCUS9072</name>
</gene>
<feature type="compositionally biased region" description="Pro residues" evidence="13">
    <location>
        <begin position="288"/>
        <end position="302"/>
    </location>
</feature>
<evidence type="ECO:0000313" key="16">
    <source>
        <dbReference type="EMBL" id="CAD7652411.1"/>
    </source>
</evidence>
<evidence type="ECO:0000259" key="15">
    <source>
        <dbReference type="PROSITE" id="PS51910"/>
    </source>
</evidence>
<proteinExistence type="inferred from homology"/>
<evidence type="ECO:0000256" key="3">
    <source>
        <dbReference type="ARBA" id="ARBA00012729"/>
    </source>
</evidence>
<dbReference type="GO" id="GO:0000272">
    <property type="term" value="P:polysaccharide catabolic process"/>
    <property type="evidence" value="ECO:0007669"/>
    <property type="project" value="UniProtKB-KW"/>
</dbReference>
<dbReference type="EC" id="3.2.1.14" evidence="3"/>
<evidence type="ECO:0000256" key="5">
    <source>
        <dbReference type="ARBA" id="ARBA00022729"/>
    </source>
</evidence>
<dbReference type="OrthoDB" id="6489371at2759"/>
<keyword evidence="9" id="KW-0119">Carbohydrate metabolism</keyword>
<dbReference type="InterPro" id="IPR011583">
    <property type="entry name" value="Chitinase_II/V-like_cat"/>
</dbReference>
<dbReference type="Gene3D" id="3.20.20.80">
    <property type="entry name" value="Glycosidases"/>
    <property type="match status" value="1"/>
</dbReference>
<dbReference type="GO" id="GO:0008061">
    <property type="term" value="F:chitin binding"/>
    <property type="evidence" value="ECO:0007669"/>
    <property type="project" value="UniProtKB-KW"/>
</dbReference>
<dbReference type="PANTHER" id="PTHR11177">
    <property type="entry name" value="CHITINASE"/>
    <property type="match status" value="1"/>
</dbReference>
<keyword evidence="8" id="KW-1015">Disulfide bond</keyword>
<keyword evidence="11" id="KW-0624">Polysaccharide degradation</keyword>
<feature type="domain" description="GH18" evidence="15">
    <location>
        <begin position="1"/>
        <end position="285"/>
    </location>
</feature>
<dbReference type="InterPro" id="IPR017853">
    <property type="entry name" value="GH"/>
</dbReference>
<dbReference type="Proteomes" id="UP000728032">
    <property type="component" value="Unassembled WGS sequence"/>
</dbReference>
<dbReference type="SUPFAM" id="SSF57625">
    <property type="entry name" value="Invertebrate chitin-binding proteins"/>
    <property type="match status" value="1"/>
</dbReference>
<dbReference type="InterPro" id="IPR001223">
    <property type="entry name" value="Glyco_hydro18_cat"/>
</dbReference>
<dbReference type="GO" id="GO:0008843">
    <property type="term" value="F:endochitinase activity"/>
    <property type="evidence" value="ECO:0007669"/>
    <property type="project" value="UniProtKB-EC"/>
</dbReference>
<keyword evidence="17" id="KW-1185">Reference proteome</keyword>
<evidence type="ECO:0000259" key="14">
    <source>
        <dbReference type="PROSITE" id="PS50940"/>
    </source>
</evidence>
<dbReference type="InterPro" id="IPR001579">
    <property type="entry name" value="Glyco_hydro_18_chit_AS"/>
</dbReference>
<dbReference type="InterPro" id="IPR050314">
    <property type="entry name" value="Glycosyl_Hydrlase_18"/>
</dbReference>
<keyword evidence="4" id="KW-0147">Chitin-binding</keyword>
<dbReference type="PROSITE" id="PS51910">
    <property type="entry name" value="GH18_2"/>
    <property type="match status" value="1"/>
</dbReference>
<evidence type="ECO:0000313" key="17">
    <source>
        <dbReference type="Proteomes" id="UP000728032"/>
    </source>
</evidence>
<dbReference type="FunFam" id="3.10.50.10:FF:000004">
    <property type="entry name" value="Chitinase 5"/>
    <property type="match status" value="1"/>
</dbReference>
<evidence type="ECO:0000256" key="4">
    <source>
        <dbReference type="ARBA" id="ARBA00022669"/>
    </source>
</evidence>
<accession>A0A7R9QQ11</accession>
<dbReference type="EMBL" id="CAJPVJ010005508">
    <property type="protein sequence ID" value="CAG2169598.1"/>
    <property type="molecule type" value="Genomic_DNA"/>
</dbReference>
<dbReference type="Pfam" id="PF01607">
    <property type="entry name" value="CBM_14"/>
    <property type="match status" value="1"/>
</dbReference>
<dbReference type="PROSITE" id="PS50940">
    <property type="entry name" value="CHIT_BIND_II"/>
    <property type="match status" value="1"/>
</dbReference>
<evidence type="ECO:0000256" key="11">
    <source>
        <dbReference type="ARBA" id="ARBA00023326"/>
    </source>
</evidence>
<evidence type="ECO:0000256" key="7">
    <source>
        <dbReference type="ARBA" id="ARBA00023024"/>
    </source>
</evidence>
<dbReference type="SMART" id="SM00636">
    <property type="entry name" value="Glyco_18"/>
    <property type="match status" value="1"/>
</dbReference>
<keyword evidence="10 12" id="KW-0326">Glycosidase</keyword>
<dbReference type="Gene3D" id="3.10.50.10">
    <property type="match status" value="1"/>
</dbReference>
<dbReference type="GO" id="GO:0006032">
    <property type="term" value="P:chitin catabolic process"/>
    <property type="evidence" value="ECO:0007669"/>
    <property type="project" value="UniProtKB-KW"/>
</dbReference>
<feature type="domain" description="Chitin-binding type-2" evidence="14">
    <location>
        <begin position="305"/>
        <end position="357"/>
    </location>
</feature>
<keyword evidence="6 12" id="KW-0378">Hydrolase</keyword>
<dbReference type="PANTHER" id="PTHR11177:SF360">
    <property type="entry name" value="CHITINASE 4-RELATED"/>
    <property type="match status" value="1"/>
</dbReference>
<evidence type="ECO:0000256" key="10">
    <source>
        <dbReference type="ARBA" id="ARBA00023295"/>
    </source>
</evidence>
<evidence type="ECO:0000256" key="6">
    <source>
        <dbReference type="ARBA" id="ARBA00022801"/>
    </source>
</evidence>
<reference evidence="16" key="1">
    <citation type="submission" date="2020-11" db="EMBL/GenBank/DDBJ databases">
        <authorList>
            <person name="Tran Van P."/>
        </authorList>
    </citation>
    <scope>NUCLEOTIDE SEQUENCE</scope>
</reference>
<name>A0A7R9QQ11_9ACAR</name>